<dbReference type="Pfam" id="PF11906">
    <property type="entry name" value="DUF3426"/>
    <property type="match status" value="1"/>
</dbReference>
<evidence type="ECO:0000313" key="4">
    <source>
        <dbReference type="Proteomes" id="UP000012179"/>
    </source>
</evidence>
<dbReference type="InterPro" id="IPR011723">
    <property type="entry name" value="Znf/thioredoxin_put"/>
</dbReference>
<dbReference type="RefSeq" id="WP_004175915.1">
    <property type="nucleotide sequence ID" value="NZ_CP021106.3"/>
</dbReference>
<gene>
    <name evidence="3" type="ORF">EBAPG3_002695</name>
</gene>
<evidence type="ECO:0000313" key="3">
    <source>
        <dbReference type="EMBL" id="ARO88989.1"/>
    </source>
</evidence>
<name>A0A1W6ST82_9PROT</name>
<protein>
    <recommendedName>
        <fullName evidence="2">Zinc finger/thioredoxin putative domain-containing protein</fullName>
    </recommendedName>
</protein>
<proteinExistence type="predicted"/>
<dbReference type="EMBL" id="CP021106">
    <property type="protein sequence ID" value="ARO88989.1"/>
    <property type="molecule type" value="Genomic_DNA"/>
</dbReference>
<evidence type="ECO:0000259" key="2">
    <source>
        <dbReference type="Pfam" id="PF13719"/>
    </source>
</evidence>
<dbReference type="InterPro" id="IPR021834">
    <property type="entry name" value="DUF3426"/>
</dbReference>
<reference evidence="3 4" key="1">
    <citation type="journal article" date="2015" name="Int. J. Syst. Evol. Microbiol.">
        <title>Nitrosospira lacus sp. nov., a psychrotolerant, ammonia-oxidizing bacterium from sandy lake sediment.</title>
        <authorList>
            <person name="Urakawa H."/>
            <person name="Garcia J.C."/>
            <person name="Nielsen J.L."/>
            <person name="Le V.Q."/>
            <person name="Kozlowski J.A."/>
            <person name="Stein L.Y."/>
            <person name="Lim C.K."/>
            <person name="Pommerening-Roser A."/>
            <person name="Martens-Habbena W."/>
            <person name="Stahl D.A."/>
            <person name="Klotz M.G."/>
        </authorList>
    </citation>
    <scope>NUCLEOTIDE SEQUENCE [LARGE SCALE GENOMIC DNA]</scope>
    <source>
        <strain evidence="3 4">APG3</strain>
    </source>
</reference>
<dbReference type="Proteomes" id="UP000012179">
    <property type="component" value="Chromosome"/>
</dbReference>
<accession>A0A1W6ST82</accession>
<feature type="compositionally biased region" description="Low complexity" evidence="1">
    <location>
        <begin position="99"/>
        <end position="112"/>
    </location>
</feature>
<keyword evidence="4" id="KW-1185">Reference proteome</keyword>
<feature type="compositionally biased region" description="Polar residues" evidence="1">
    <location>
        <begin position="70"/>
        <end position="98"/>
    </location>
</feature>
<dbReference type="OrthoDB" id="5294582at2"/>
<feature type="region of interest" description="Disordered" evidence="1">
    <location>
        <begin position="54"/>
        <end position="154"/>
    </location>
</feature>
<dbReference type="eggNOG" id="ENOG5030T5U">
    <property type="taxonomic scope" value="Bacteria"/>
</dbReference>
<feature type="domain" description="Zinc finger/thioredoxin putative" evidence="2">
    <location>
        <begin position="3"/>
        <end position="37"/>
    </location>
</feature>
<dbReference type="AlphaFoldDB" id="A0A1W6ST82"/>
<evidence type="ECO:0000256" key="1">
    <source>
        <dbReference type="SAM" id="MobiDB-lite"/>
    </source>
</evidence>
<sequence length="247" mass="26328">MALITRCPNCATAFRVTPLQLQAHGGDVRCGRCAHIFHGFATLATMKGPESVDLSRKTVSDQAGSPEIPSVSNSPRTALTDRQVSSQAPGNETAQTGTVPERPARVPAPEAPGIKEPALQEPYPASMPESESAENYSQNDYADDHAPDVAPSHKTSPAWGMGSLFLLVVLVAQAIYFYRAELSVIAPATRPYLEQYCELLGCTVPLPQNAVLNGSSKMPAAIRHFNVITLDAAVRNGAFYLPGISVV</sequence>
<organism evidence="3 4">
    <name type="scientific">Nitrosospira lacus</name>
    <dbReference type="NCBI Taxonomy" id="1288494"/>
    <lineage>
        <taxon>Bacteria</taxon>
        <taxon>Pseudomonadati</taxon>
        <taxon>Pseudomonadota</taxon>
        <taxon>Betaproteobacteria</taxon>
        <taxon>Nitrosomonadales</taxon>
        <taxon>Nitrosomonadaceae</taxon>
        <taxon>Nitrosospira</taxon>
    </lineage>
</organism>
<dbReference type="Pfam" id="PF13719">
    <property type="entry name" value="Zn_ribbon_5"/>
    <property type="match status" value="1"/>
</dbReference>
<dbReference type="NCBIfam" id="TIGR02098">
    <property type="entry name" value="MJ0042_CXXC"/>
    <property type="match status" value="1"/>
</dbReference>